<gene>
    <name evidence="5" type="ORF">PCOR1329_LOCUS32760</name>
</gene>
<feature type="compositionally biased region" description="Polar residues" evidence="2">
    <location>
        <begin position="81"/>
        <end position="91"/>
    </location>
</feature>
<feature type="chain" id="PRO_5047088318" description="C2 domain-containing protein" evidence="3">
    <location>
        <begin position="18"/>
        <end position="675"/>
    </location>
</feature>
<keyword evidence="6" id="KW-1185">Reference proteome</keyword>
<dbReference type="Gene3D" id="2.60.40.150">
    <property type="entry name" value="C2 domain"/>
    <property type="match status" value="1"/>
</dbReference>
<sequence length="675" mass="71856">MLGRALLLSNVCCLATAARHSFVGGVASSDLVEAVAGDGDDAFGEPAVAVGGGGAAWSAPSVQAVASDDGAFGDSAVAPASDSQRNASSATAAARDDGTFGDSVAAAASGAARSASFALAGDPSAPRAPAAADGAGEPARSAGGGAGQAPLRHLAVGAASALLQAAVSTRAHFVDLQELASHPDQLLAVCYAVPCVVWFIAMIRVSSAHLREQSRKAAAHKAQLKESFDGFLGDMESLLDRMVESSSRLAEQNLDGKRRDFQKFLQAIARRPAVVSGDPDAVTNELRRFVGCWLKVFEECSKDPVHRPTIVAGEWELARTETCPDLCALVQERLDKHELNFIAGMVSSIKENKKVDSFKNEGMPPQATTKDRGCFGCSWFQLGCCLGCGCGPRPGGGDRPSLSLACCLCRTTFLSVKHVMVVGAVLCGFAVMAVQAHARNHLCAAVVGVAELCVMSVMVRFEDVDALARLQADVNQLEREHEDVRQRCSKLKKFSAQMQNISTLWRYRTVPLLDLLKELHEQLWDTPAGDLLVVLGELNGGLECALESVGPLTLYTGHSELSEDVMNIISTRLYAVTNFIKENSSQAQAEIAPHVARQLRNLFAFINVQVVAAHDLGRSDWSITGGSSDPFVRMRVREDAEWLCTEVVLSNLNPRFNEEFLLAASPEDIGQPGPR</sequence>
<reference evidence="5" key="1">
    <citation type="submission" date="2023-10" db="EMBL/GenBank/DDBJ databases">
        <authorList>
            <person name="Chen Y."/>
            <person name="Shah S."/>
            <person name="Dougan E. K."/>
            <person name="Thang M."/>
            <person name="Chan C."/>
        </authorList>
    </citation>
    <scope>NUCLEOTIDE SEQUENCE [LARGE SCALE GENOMIC DNA]</scope>
</reference>
<proteinExistence type="predicted"/>
<comment type="caution">
    <text evidence="5">The sequence shown here is derived from an EMBL/GenBank/DDBJ whole genome shotgun (WGS) entry which is preliminary data.</text>
</comment>
<dbReference type="PROSITE" id="PS50004">
    <property type="entry name" value="C2"/>
    <property type="match status" value="1"/>
</dbReference>
<keyword evidence="3" id="KW-0732">Signal</keyword>
<organism evidence="5 6">
    <name type="scientific">Prorocentrum cordatum</name>
    <dbReference type="NCBI Taxonomy" id="2364126"/>
    <lineage>
        <taxon>Eukaryota</taxon>
        <taxon>Sar</taxon>
        <taxon>Alveolata</taxon>
        <taxon>Dinophyceae</taxon>
        <taxon>Prorocentrales</taxon>
        <taxon>Prorocentraceae</taxon>
        <taxon>Prorocentrum</taxon>
    </lineage>
</organism>
<dbReference type="CDD" id="cd00030">
    <property type="entry name" value="C2"/>
    <property type="match status" value="1"/>
</dbReference>
<feature type="signal peptide" evidence="3">
    <location>
        <begin position="1"/>
        <end position="17"/>
    </location>
</feature>
<evidence type="ECO:0000256" key="2">
    <source>
        <dbReference type="SAM" id="MobiDB-lite"/>
    </source>
</evidence>
<feature type="domain" description="C2" evidence="4">
    <location>
        <begin position="587"/>
        <end position="675"/>
    </location>
</feature>
<evidence type="ECO:0000256" key="3">
    <source>
        <dbReference type="SAM" id="SignalP"/>
    </source>
</evidence>
<name>A0ABN9SUJ8_9DINO</name>
<dbReference type="Proteomes" id="UP001189429">
    <property type="component" value="Unassembled WGS sequence"/>
</dbReference>
<feature type="region of interest" description="Disordered" evidence="2">
    <location>
        <begin position="126"/>
        <end position="147"/>
    </location>
</feature>
<dbReference type="InterPro" id="IPR035892">
    <property type="entry name" value="C2_domain_sf"/>
</dbReference>
<evidence type="ECO:0000259" key="4">
    <source>
        <dbReference type="PROSITE" id="PS50004"/>
    </source>
</evidence>
<feature type="compositionally biased region" description="Low complexity" evidence="2">
    <location>
        <begin position="126"/>
        <end position="141"/>
    </location>
</feature>
<feature type="region of interest" description="Disordered" evidence="2">
    <location>
        <begin position="75"/>
        <end position="95"/>
    </location>
</feature>
<dbReference type="InterPro" id="IPR000008">
    <property type="entry name" value="C2_dom"/>
</dbReference>
<evidence type="ECO:0000256" key="1">
    <source>
        <dbReference type="SAM" id="Coils"/>
    </source>
</evidence>
<evidence type="ECO:0000313" key="6">
    <source>
        <dbReference type="Proteomes" id="UP001189429"/>
    </source>
</evidence>
<dbReference type="SUPFAM" id="SSF49562">
    <property type="entry name" value="C2 domain (Calcium/lipid-binding domain, CaLB)"/>
    <property type="match status" value="1"/>
</dbReference>
<dbReference type="EMBL" id="CAUYUJ010013425">
    <property type="protein sequence ID" value="CAK0836173.1"/>
    <property type="molecule type" value="Genomic_DNA"/>
</dbReference>
<accession>A0ABN9SUJ8</accession>
<protein>
    <recommendedName>
        <fullName evidence="4">C2 domain-containing protein</fullName>
    </recommendedName>
</protein>
<dbReference type="Pfam" id="PF00168">
    <property type="entry name" value="C2"/>
    <property type="match status" value="1"/>
</dbReference>
<keyword evidence="1" id="KW-0175">Coiled coil</keyword>
<feature type="coiled-coil region" evidence="1">
    <location>
        <begin position="467"/>
        <end position="494"/>
    </location>
</feature>
<evidence type="ECO:0000313" key="5">
    <source>
        <dbReference type="EMBL" id="CAK0836173.1"/>
    </source>
</evidence>